<proteinExistence type="predicted"/>
<dbReference type="EMBL" id="CP002930">
    <property type="protein sequence ID" value="AFY01125.1"/>
    <property type="molecule type" value="Genomic_DNA"/>
</dbReference>
<evidence type="ECO:0000313" key="2">
    <source>
        <dbReference type="Proteomes" id="UP000010074"/>
    </source>
</evidence>
<dbReference type="HOGENOM" id="CLU_3266310_0_0_7"/>
<name>K7YWM9_BDEBC</name>
<dbReference type="Proteomes" id="UP000010074">
    <property type="component" value="Chromosome"/>
</dbReference>
<dbReference type="KEGG" id="bbat:Bdt_1427"/>
<dbReference type="AlphaFoldDB" id="K7YWM9"/>
<dbReference type="STRING" id="1069642.Bdt_1427"/>
<reference evidence="1 2" key="1">
    <citation type="journal article" date="2012" name="BMC Genomics">
        <title>Genome analysis of a simultaneously predatory and prey-independent, novel Bdellovibrio bacteriovorus from the River Tiber, supports in silico predictions of both ancient and recent lateral gene transfer from diverse bacteria.</title>
        <authorList>
            <person name="Hobley L."/>
            <person name="Lerner T.R."/>
            <person name="Williams L.E."/>
            <person name="Lambert C."/>
            <person name="Till R."/>
            <person name="Milner D.S."/>
            <person name="Basford S.M."/>
            <person name="Capeness M.J."/>
            <person name="Fenton A.K."/>
            <person name="Atterbury R.J."/>
            <person name="Harris M.A."/>
            <person name="Sockett R.E."/>
        </authorList>
    </citation>
    <scope>NUCLEOTIDE SEQUENCE [LARGE SCALE GENOMIC DNA]</scope>
    <source>
        <strain evidence="1 2">Tiberius</strain>
    </source>
</reference>
<evidence type="ECO:0000313" key="1">
    <source>
        <dbReference type="EMBL" id="AFY01125.1"/>
    </source>
</evidence>
<organism evidence="1 2">
    <name type="scientific">Bdellovibrio bacteriovorus str. Tiberius</name>
    <dbReference type="NCBI Taxonomy" id="1069642"/>
    <lineage>
        <taxon>Bacteria</taxon>
        <taxon>Pseudomonadati</taxon>
        <taxon>Bdellovibrionota</taxon>
        <taxon>Bdellovibrionia</taxon>
        <taxon>Bdellovibrionales</taxon>
        <taxon>Pseudobdellovibrionaceae</taxon>
        <taxon>Bdellovibrio</taxon>
    </lineage>
</organism>
<accession>K7YWM9</accession>
<sequence length="41" mass="4616">MPKLVAFFPARILEYSPLEFQNPFFGVAMALKCNLRAKGAK</sequence>
<gene>
    <name evidence="1" type="ORF">Bdt_1427</name>
</gene>
<protein>
    <submittedName>
        <fullName evidence="1">Uncharacterized protein</fullName>
    </submittedName>
</protein>
<dbReference type="PATRIC" id="fig|1069642.3.peg.1409"/>